<dbReference type="AlphaFoldDB" id="A0AAE0MXW4"/>
<accession>A0AAE0MXW4</accession>
<keyword evidence="3" id="KW-1185">Reference proteome</keyword>
<sequence>MASNLKRTRDESESESDEIQRPNKFTMVADESNLQPANTDGHDTVSRAVVRTSPISIPSTPLGLPVVTLPPRTLFDLPTEIFVKILSYLGPRYFRKNTHRFTISKQWFELAYGFTFWHLEIMTWELMELVQCEGALERLRQTAIASVDVYLEYPGLHRRPAEIHAMESRIATVASAVRQFRQLVNLRIRDDGSYFSGFFTTDRKLTASTKWASGIFSLPFLDPGMMITNLHLDVVGDAPVGDAPVLNGNEKDTDCHFCCAISALLGSLPALRRFHCRLSYLCKCLLDLPASKDNMPLALEEVVIGLCYVNQSPSNMFNSLPKLIHSQGCRLSGYGERDSAKLIRDMEDQATALAGRLRKLRVFEVVSWADSSIYPVKRGSVAWAFDALTQKRHVWTWSYDDWSWNDPSGRSKLPDMEWLSQTIVNRRCALAAAMAEW</sequence>
<evidence type="ECO:0000256" key="1">
    <source>
        <dbReference type="SAM" id="MobiDB-lite"/>
    </source>
</evidence>
<reference evidence="2" key="2">
    <citation type="submission" date="2023-06" db="EMBL/GenBank/DDBJ databases">
        <authorList>
            <consortium name="Lawrence Berkeley National Laboratory"/>
            <person name="Haridas S."/>
            <person name="Hensen N."/>
            <person name="Bonometti L."/>
            <person name="Westerberg I."/>
            <person name="Brannstrom I.O."/>
            <person name="Guillou S."/>
            <person name="Cros-Aarteil S."/>
            <person name="Calhoun S."/>
            <person name="Kuo A."/>
            <person name="Mondo S."/>
            <person name="Pangilinan J."/>
            <person name="Riley R."/>
            <person name="Labutti K."/>
            <person name="Andreopoulos B."/>
            <person name="Lipzen A."/>
            <person name="Chen C."/>
            <person name="Yanf M."/>
            <person name="Daum C."/>
            <person name="Ng V."/>
            <person name="Clum A."/>
            <person name="Steindorff A."/>
            <person name="Ohm R."/>
            <person name="Martin F."/>
            <person name="Silar P."/>
            <person name="Natvig D."/>
            <person name="Lalanne C."/>
            <person name="Gautier V."/>
            <person name="Ament-Velasquez S.L."/>
            <person name="Kruys A."/>
            <person name="Hutchinson M.I."/>
            <person name="Powell A.J."/>
            <person name="Barry K."/>
            <person name="Miller A.N."/>
            <person name="Grigoriev I.V."/>
            <person name="Debuchy R."/>
            <person name="Gladieux P."/>
            <person name="Thoren M.H."/>
            <person name="Johannesson H."/>
        </authorList>
    </citation>
    <scope>NUCLEOTIDE SEQUENCE</scope>
    <source>
        <strain evidence="2">CBS 958.72</strain>
    </source>
</reference>
<gene>
    <name evidence="2" type="ORF">B0T24DRAFT_692610</name>
</gene>
<comment type="caution">
    <text evidence="2">The sequence shown here is derived from an EMBL/GenBank/DDBJ whole genome shotgun (WGS) entry which is preliminary data.</text>
</comment>
<proteinExistence type="predicted"/>
<reference evidence="2" key="1">
    <citation type="journal article" date="2023" name="Mol. Phylogenet. Evol.">
        <title>Genome-scale phylogeny and comparative genomics of the fungal order Sordariales.</title>
        <authorList>
            <person name="Hensen N."/>
            <person name="Bonometti L."/>
            <person name="Westerberg I."/>
            <person name="Brannstrom I.O."/>
            <person name="Guillou S."/>
            <person name="Cros-Aarteil S."/>
            <person name="Calhoun S."/>
            <person name="Haridas S."/>
            <person name="Kuo A."/>
            <person name="Mondo S."/>
            <person name="Pangilinan J."/>
            <person name="Riley R."/>
            <person name="LaButti K."/>
            <person name="Andreopoulos B."/>
            <person name="Lipzen A."/>
            <person name="Chen C."/>
            <person name="Yan M."/>
            <person name="Daum C."/>
            <person name="Ng V."/>
            <person name="Clum A."/>
            <person name="Steindorff A."/>
            <person name="Ohm R.A."/>
            <person name="Martin F."/>
            <person name="Silar P."/>
            <person name="Natvig D.O."/>
            <person name="Lalanne C."/>
            <person name="Gautier V."/>
            <person name="Ament-Velasquez S.L."/>
            <person name="Kruys A."/>
            <person name="Hutchinson M.I."/>
            <person name="Powell A.J."/>
            <person name="Barry K."/>
            <person name="Miller A.N."/>
            <person name="Grigoriev I.V."/>
            <person name="Debuchy R."/>
            <person name="Gladieux P."/>
            <person name="Hiltunen Thoren M."/>
            <person name="Johannesson H."/>
        </authorList>
    </citation>
    <scope>NUCLEOTIDE SEQUENCE</scope>
    <source>
        <strain evidence="2">CBS 958.72</strain>
    </source>
</reference>
<evidence type="ECO:0000313" key="2">
    <source>
        <dbReference type="EMBL" id="KAK3360997.1"/>
    </source>
</evidence>
<dbReference type="Proteomes" id="UP001287356">
    <property type="component" value="Unassembled WGS sequence"/>
</dbReference>
<organism evidence="2 3">
    <name type="scientific">Lasiosphaeria ovina</name>
    <dbReference type="NCBI Taxonomy" id="92902"/>
    <lineage>
        <taxon>Eukaryota</taxon>
        <taxon>Fungi</taxon>
        <taxon>Dikarya</taxon>
        <taxon>Ascomycota</taxon>
        <taxon>Pezizomycotina</taxon>
        <taxon>Sordariomycetes</taxon>
        <taxon>Sordariomycetidae</taxon>
        <taxon>Sordariales</taxon>
        <taxon>Lasiosphaeriaceae</taxon>
        <taxon>Lasiosphaeria</taxon>
    </lineage>
</organism>
<dbReference type="EMBL" id="JAULSN010000013">
    <property type="protein sequence ID" value="KAK3360997.1"/>
    <property type="molecule type" value="Genomic_DNA"/>
</dbReference>
<evidence type="ECO:0000313" key="3">
    <source>
        <dbReference type="Proteomes" id="UP001287356"/>
    </source>
</evidence>
<name>A0AAE0MXW4_9PEZI</name>
<feature type="region of interest" description="Disordered" evidence="1">
    <location>
        <begin position="1"/>
        <end position="26"/>
    </location>
</feature>
<protein>
    <recommendedName>
        <fullName evidence="4">F-box domain-containing protein</fullName>
    </recommendedName>
</protein>
<evidence type="ECO:0008006" key="4">
    <source>
        <dbReference type="Google" id="ProtNLM"/>
    </source>
</evidence>